<evidence type="ECO:0000256" key="1">
    <source>
        <dbReference type="ARBA" id="ARBA00006252"/>
    </source>
</evidence>
<evidence type="ECO:0000313" key="4">
    <source>
        <dbReference type="EMBL" id="POS68531.1"/>
    </source>
</evidence>
<dbReference type="PANTHER" id="PTHR10204:SF34">
    <property type="entry name" value="NAD(P)H DEHYDROGENASE [QUINONE] 1 ISOFORM 1"/>
    <property type="match status" value="1"/>
</dbReference>
<feature type="domain" description="Flavodoxin-like fold" evidence="3">
    <location>
        <begin position="1"/>
        <end position="144"/>
    </location>
</feature>
<evidence type="ECO:0000313" key="5">
    <source>
        <dbReference type="Proteomes" id="UP000094444"/>
    </source>
</evidence>
<dbReference type="PANTHER" id="PTHR10204">
    <property type="entry name" value="NAD P H OXIDOREDUCTASE-RELATED"/>
    <property type="match status" value="1"/>
</dbReference>
<keyword evidence="5" id="KW-1185">Reference proteome</keyword>
<name>A0A2P5HE57_DIAHE</name>
<dbReference type="Gene3D" id="3.40.50.360">
    <property type="match status" value="1"/>
</dbReference>
<dbReference type="EMBL" id="MAVT02004449">
    <property type="protein sequence ID" value="POS68531.1"/>
    <property type="molecule type" value="Genomic_DNA"/>
</dbReference>
<dbReference type="AlphaFoldDB" id="A0A2P5HE57"/>
<gene>
    <name evidence="4" type="ORF">DHEL01_v213075</name>
</gene>
<dbReference type="Proteomes" id="UP000094444">
    <property type="component" value="Unassembled WGS sequence"/>
</dbReference>
<dbReference type="InterPro" id="IPR051545">
    <property type="entry name" value="NAD(P)H_dehydrogenase_qn"/>
</dbReference>
<dbReference type="GO" id="GO:0005829">
    <property type="term" value="C:cytosol"/>
    <property type="evidence" value="ECO:0007669"/>
    <property type="project" value="TreeGrafter"/>
</dbReference>
<keyword evidence="2" id="KW-0560">Oxidoreductase</keyword>
<accession>A0A2P5HE57</accession>
<sequence length="175" mass="19348">MKVLIVRAHPEPKSLNGSLFRVAIDELQAQGHELQVSDLYAFKWKPQIDRVDFPHLSSEDRLIVVAASAKGYESGALTDDVKAEQAKLVWADAVVLLFPLWWFSMPAILKGWFERVYSAGHAYGIGAKRYGEGIFEGKRAMLAADARSFSNDANCLSPSGCWGLWNTLDDTKGGC</sequence>
<comment type="caution">
    <text evidence="4">The sequence shown here is derived from an EMBL/GenBank/DDBJ whole genome shotgun (WGS) entry which is preliminary data.</text>
</comment>
<evidence type="ECO:0000256" key="2">
    <source>
        <dbReference type="ARBA" id="ARBA00023002"/>
    </source>
</evidence>
<dbReference type="InterPro" id="IPR003680">
    <property type="entry name" value="Flavodoxin_fold"/>
</dbReference>
<reference evidence="4" key="1">
    <citation type="submission" date="2017-09" db="EMBL/GenBank/DDBJ databases">
        <title>Polyketide synthases of a Diaporthe helianthi virulent isolate.</title>
        <authorList>
            <person name="Baroncelli R."/>
        </authorList>
    </citation>
    <scope>NUCLEOTIDE SEQUENCE [LARGE SCALE GENOMIC DNA]</scope>
    <source>
        <strain evidence="4">7/96</strain>
    </source>
</reference>
<evidence type="ECO:0000259" key="3">
    <source>
        <dbReference type="Pfam" id="PF02525"/>
    </source>
</evidence>
<dbReference type="SUPFAM" id="SSF52218">
    <property type="entry name" value="Flavoproteins"/>
    <property type="match status" value="1"/>
</dbReference>
<comment type="similarity">
    <text evidence="1">Belongs to the NAD(P)H dehydrogenase (quinone) family.</text>
</comment>
<dbReference type="GO" id="GO:0003955">
    <property type="term" value="F:NAD(P)H dehydrogenase (quinone) activity"/>
    <property type="evidence" value="ECO:0007669"/>
    <property type="project" value="TreeGrafter"/>
</dbReference>
<organism evidence="4 5">
    <name type="scientific">Diaporthe helianthi</name>
    <dbReference type="NCBI Taxonomy" id="158607"/>
    <lineage>
        <taxon>Eukaryota</taxon>
        <taxon>Fungi</taxon>
        <taxon>Dikarya</taxon>
        <taxon>Ascomycota</taxon>
        <taxon>Pezizomycotina</taxon>
        <taxon>Sordariomycetes</taxon>
        <taxon>Sordariomycetidae</taxon>
        <taxon>Diaporthales</taxon>
        <taxon>Diaporthaceae</taxon>
        <taxon>Diaporthe</taxon>
    </lineage>
</organism>
<dbReference type="InterPro" id="IPR029039">
    <property type="entry name" value="Flavoprotein-like_sf"/>
</dbReference>
<dbReference type="Pfam" id="PF02525">
    <property type="entry name" value="Flavodoxin_2"/>
    <property type="match status" value="1"/>
</dbReference>
<dbReference type="OrthoDB" id="26889at2759"/>
<protein>
    <submittedName>
        <fullName evidence="4">NAD(P)H dehydrogenase (Quinone)</fullName>
    </submittedName>
</protein>
<proteinExistence type="inferred from homology"/>
<dbReference type="InParanoid" id="A0A2P5HE57"/>
<dbReference type="STRING" id="158607.A0A2P5HE57"/>